<dbReference type="KEGG" id="vg:5666530"/>
<evidence type="ECO:0000313" key="2">
    <source>
        <dbReference type="Proteomes" id="UP000001151"/>
    </source>
</evidence>
<accession>A8E2P9</accession>
<proteinExistence type="predicted"/>
<dbReference type="EMBL" id="AP009390">
    <property type="protein sequence ID" value="BAF81465.1"/>
    <property type="molecule type" value="Genomic_DNA"/>
</dbReference>
<sequence>MDTQFVIRKYDEEHGVYLYYTAGLKLNSWSSNPSHAQAYTMKESAVNRKDTLARMLAQKGKYAIIEVVPVKVSFAVIDGGNHYA</sequence>
<organismHost>
    <name type="scientific">Enterococcus faecalis</name>
    <name type="common">Streptococcus faecalis</name>
    <dbReference type="NCBI Taxonomy" id="1351"/>
</organismHost>
<reference evidence="1 2" key="1">
    <citation type="journal article" date="2008" name="Appl. Environ. Microbiol.">
        <title>In silico and in vivo evaluation of bacteriophage phiEF24C, a candidate for treatment of Enterococcus faecalis infections.</title>
        <authorList>
            <person name="Uchiyama J."/>
            <person name="Rashel M."/>
            <person name="Takemura I."/>
            <person name="Wakiguchi H."/>
            <person name="Matsuzaki S."/>
        </authorList>
    </citation>
    <scope>NUCLEOTIDE SEQUENCE</scope>
    <source>
        <strain evidence="1">PhiEF24C</strain>
    </source>
</reference>
<evidence type="ECO:0000313" key="1">
    <source>
        <dbReference type="EMBL" id="BAF81465.1"/>
    </source>
</evidence>
<protein>
    <submittedName>
        <fullName evidence="1">Uncharacterized protein</fullName>
    </submittedName>
</protein>
<gene>
    <name evidence="1" type="ORF">EFP_197</name>
</gene>
<keyword evidence="2" id="KW-1185">Reference proteome</keyword>
<dbReference type="Proteomes" id="UP000001151">
    <property type="component" value="Segment"/>
</dbReference>
<name>A8E2P9_BPPHE</name>
<organism evidence="1 2">
    <name type="scientific">Enterococcus phage phiEF24C</name>
    <name type="common">Enterococcus bacteriophage phi-EF24C</name>
    <dbReference type="NCBI Taxonomy" id="442493"/>
    <lineage>
        <taxon>Viruses</taxon>
        <taxon>Duplodnaviria</taxon>
        <taxon>Heunggongvirae</taxon>
        <taxon>Uroviricota</taxon>
        <taxon>Caudoviricetes</taxon>
        <taxon>Herelleviridae</taxon>
        <taxon>Brockvirinae</taxon>
        <taxon>Kochikohdavirus</taxon>
        <taxon>Kochikohdavirus EF24CP2</taxon>
        <taxon>Kochikohdavirus EF24C</taxon>
    </lineage>
</organism>
<dbReference type="RefSeq" id="YP_001504306.1">
    <property type="nucleotide sequence ID" value="NC_009904.1"/>
</dbReference>